<feature type="domain" description="DUF6973" evidence="2">
    <location>
        <begin position="128"/>
        <end position="225"/>
    </location>
</feature>
<protein>
    <recommendedName>
        <fullName evidence="2">DUF6973 domain-containing protein</fullName>
    </recommendedName>
</protein>
<keyword evidence="1" id="KW-0732">Signal</keyword>
<dbReference type="RefSeq" id="WP_117949891.1">
    <property type="nucleotide sequence ID" value="NZ_JBBMEZ010000001.1"/>
</dbReference>
<keyword evidence="4" id="KW-1185">Reference proteome</keyword>
<dbReference type="Pfam" id="PF22322">
    <property type="entry name" value="DUF6973"/>
    <property type="match status" value="1"/>
</dbReference>
<evidence type="ECO:0000259" key="2">
    <source>
        <dbReference type="Pfam" id="PF22322"/>
    </source>
</evidence>
<accession>A0ABV1F8U8</accession>
<dbReference type="EMBL" id="JBBMEZ010000001">
    <property type="protein sequence ID" value="MEQ2468737.1"/>
    <property type="molecule type" value="Genomic_DNA"/>
</dbReference>
<evidence type="ECO:0000313" key="4">
    <source>
        <dbReference type="Proteomes" id="UP001490816"/>
    </source>
</evidence>
<name>A0ABV1F8U8_9FIRM</name>
<reference evidence="3 4" key="1">
    <citation type="submission" date="2024-03" db="EMBL/GenBank/DDBJ databases">
        <title>Human intestinal bacterial collection.</title>
        <authorList>
            <person name="Pauvert C."/>
            <person name="Hitch T.C.A."/>
            <person name="Clavel T."/>
        </authorList>
    </citation>
    <scope>NUCLEOTIDE SEQUENCE [LARGE SCALE GENOMIC DNA]</scope>
    <source>
        <strain evidence="3 4">CLA-JM-H38</strain>
    </source>
</reference>
<evidence type="ECO:0000256" key="1">
    <source>
        <dbReference type="SAM" id="SignalP"/>
    </source>
</evidence>
<feature type="signal peptide" evidence="1">
    <location>
        <begin position="1"/>
        <end position="29"/>
    </location>
</feature>
<organism evidence="3 4">
    <name type="scientific">Ruminococcoides intestinale</name>
    <dbReference type="NCBI Taxonomy" id="3133162"/>
    <lineage>
        <taxon>Bacteria</taxon>
        <taxon>Bacillati</taxon>
        <taxon>Bacillota</taxon>
        <taxon>Clostridia</taxon>
        <taxon>Eubacteriales</taxon>
        <taxon>Oscillospiraceae</taxon>
        <taxon>Ruminococcoides</taxon>
    </lineage>
</organism>
<proteinExistence type="predicted"/>
<sequence>MRIIKKKFSIALCLMLAIAMCSLSIVNTAALSMLSADVADNSDLKTKIGYIDFSYCYKSKTLGENVKQDLKNVEKYIKQTKKYSLSDLNKLIKKADKASFDTYSISKGTDYSKYLPTSKVQLNSYEKKVFNSNPTYGMVVLVQADYANKQEKNRFGSNTMGTNGDAFRHALWNAMGARGTSVKYMEQFATAHEKGSRNYNPRSVDTQMDLKNNAIGRNLLKSMKFPNRPPNGMTIPFIITTNIANAVNSGKMVRYVDVKKQKKYNKLIKTNSSSKN</sequence>
<gene>
    <name evidence="3" type="ORF">WMO39_00110</name>
</gene>
<feature type="chain" id="PRO_5046631991" description="DUF6973 domain-containing protein" evidence="1">
    <location>
        <begin position="30"/>
        <end position="276"/>
    </location>
</feature>
<dbReference type="Proteomes" id="UP001490816">
    <property type="component" value="Unassembled WGS sequence"/>
</dbReference>
<dbReference type="InterPro" id="IPR054246">
    <property type="entry name" value="DUF6973"/>
</dbReference>
<comment type="caution">
    <text evidence="3">The sequence shown here is derived from an EMBL/GenBank/DDBJ whole genome shotgun (WGS) entry which is preliminary data.</text>
</comment>
<evidence type="ECO:0000313" key="3">
    <source>
        <dbReference type="EMBL" id="MEQ2468737.1"/>
    </source>
</evidence>